<organism evidence="1">
    <name type="scientific">Rhizophora mucronata</name>
    <name type="common">Asiatic mangrove</name>
    <dbReference type="NCBI Taxonomy" id="61149"/>
    <lineage>
        <taxon>Eukaryota</taxon>
        <taxon>Viridiplantae</taxon>
        <taxon>Streptophyta</taxon>
        <taxon>Embryophyta</taxon>
        <taxon>Tracheophyta</taxon>
        <taxon>Spermatophyta</taxon>
        <taxon>Magnoliopsida</taxon>
        <taxon>eudicotyledons</taxon>
        <taxon>Gunneridae</taxon>
        <taxon>Pentapetalae</taxon>
        <taxon>rosids</taxon>
        <taxon>fabids</taxon>
        <taxon>Malpighiales</taxon>
        <taxon>Rhizophoraceae</taxon>
        <taxon>Rhizophora</taxon>
    </lineage>
</organism>
<dbReference type="EMBL" id="GGEC01049723">
    <property type="protein sequence ID" value="MBX30207.1"/>
    <property type="molecule type" value="Transcribed_RNA"/>
</dbReference>
<dbReference type="AlphaFoldDB" id="A0A2P2MJ46"/>
<proteinExistence type="predicted"/>
<name>A0A2P2MJ46_RHIMU</name>
<sequence>MSNQIACRSITSYQILWVNPILYKRFGFLQKLCCK</sequence>
<protein>
    <submittedName>
        <fullName evidence="1">Chaperonin family protein</fullName>
    </submittedName>
</protein>
<evidence type="ECO:0000313" key="1">
    <source>
        <dbReference type="EMBL" id="MBX30207.1"/>
    </source>
</evidence>
<accession>A0A2P2MJ46</accession>
<reference evidence="1" key="1">
    <citation type="submission" date="2018-02" db="EMBL/GenBank/DDBJ databases">
        <title>Rhizophora mucronata_Transcriptome.</title>
        <authorList>
            <person name="Meera S.P."/>
            <person name="Sreeshan A."/>
            <person name="Augustine A."/>
        </authorList>
    </citation>
    <scope>NUCLEOTIDE SEQUENCE</scope>
    <source>
        <tissue evidence="1">Leaf</tissue>
    </source>
</reference>